<dbReference type="EMBL" id="BLKS01000001">
    <property type="protein sequence ID" value="GFG52952.1"/>
    <property type="molecule type" value="Genomic_DNA"/>
</dbReference>
<dbReference type="RefSeq" id="WP_097944453.1">
    <property type="nucleotide sequence ID" value="NZ_BLKS01000001.1"/>
</dbReference>
<dbReference type="EMBL" id="PDCP01000105">
    <property type="protein sequence ID" value="PEG33547.1"/>
    <property type="molecule type" value="Genomic_DNA"/>
</dbReference>
<dbReference type="Proteomes" id="UP000465302">
    <property type="component" value="Unassembled WGS sequence"/>
</dbReference>
<reference evidence="1" key="3">
    <citation type="submission" date="2020-02" db="EMBL/GenBank/DDBJ databases">
        <authorList>
            <person name="Matsumoto Y."/>
            <person name="Motooka D."/>
            <person name="Nakamura S."/>
        </authorList>
    </citation>
    <scope>NUCLEOTIDE SEQUENCE</scope>
    <source>
        <strain evidence="1">JCM 6377</strain>
    </source>
</reference>
<keyword evidence="3" id="KW-1185">Reference proteome</keyword>
<dbReference type="Proteomes" id="UP000220914">
    <property type="component" value="Unassembled WGS sequence"/>
</dbReference>
<name>A0A2A7MPV3_MYCAG</name>
<proteinExistence type="predicted"/>
<evidence type="ECO:0000313" key="4">
    <source>
        <dbReference type="Proteomes" id="UP000465302"/>
    </source>
</evidence>
<reference evidence="1 4" key="2">
    <citation type="journal article" date="2019" name="Emerg. Microbes Infect.">
        <title>Comprehensive subspecies identification of 175 nontuberculous mycobacteria species based on 7547 genomic profiles.</title>
        <authorList>
            <person name="Matsumoto Y."/>
            <person name="Kinjo T."/>
            <person name="Motooka D."/>
            <person name="Nabeya D."/>
            <person name="Jung N."/>
            <person name="Uechi K."/>
            <person name="Horii T."/>
            <person name="Iida T."/>
            <person name="Fujita J."/>
            <person name="Nakamura S."/>
        </authorList>
    </citation>
    <scope>NUCLEOTIDE SEQUENCE [LARGE SCALE GENOMIC DNA]</scope>
    <source>
        <strain evidence="1 4">JCM 6377</strain>
    </source>
</reference>
<sequence>MRREQVEAFIGNSATIGTDYLGRYVVCTTSGSTGTPAIFLHDHSALTVYNVERADEPPQLHPTSGKFRQVYTEYRA</sequence>
<dbReference type="OrthoDB" id="580775at2"/>
<organism evidence="2 3">
    <name type="scientific">Mycolicibacterium agri</name>
    <name type="common">Mycobacterium agri</name>
    <dbReference type="NCBI Taxonomy" id="36811"/>
    <lineage>
        <taxon>Bacteria</taxon>
        <taxon>Bacillati</taxon>
        <taxon>Actinomycetota</taxon>
        <taxon>Actinomycetes</taxon>
        <taxon>Mycobacteriales</taxon>
        <taxon>Mycobacteriaceae</taxon>
        <taxon>Mycolicibacterium</taxon>
    </lineage>
</organism>
<protein>
    <submittedName>
        <fullName evidence="2">Uncharacterized protein</fullName>
    </submittedName>
</protein>
<dbReference type="AlphaFoldDB" id="A0A2A7MPV3"/>
<reference evidence="2 3" key="1">
    <citation type="submission" date="2017-10" db="EMBL/GenBank/DDBJ databases">
        <title>The new phylogeny of genus Mycobacterium.</title>
        <authorList>
            <person name="Tortoli E."/>
            <person name="Trovato A."/>
            <person name="Cirillo D.M."/>
        </authorList>
    </citation>
    <scope>NUCLEOTIDE SEQUENCE [LARGE SCALE GENOMIC DNA]</scope>
    <source>
        <strain evidence="2 3">CCUG37673</strain>
    </source>
</reference>
<evidence type="ECO:0000313" key="1">
    <source>
        <dbReference type="EMBL" id="GFG52952.1"/>
    </source>
</evidence>
<accession>A0A2A7MPV3</accession>
<evidence type="ECO:0000313" key="3">
    <source>
        <dbReference type="Proteomes" id="UP000220914"/>
    </source>
</evidence>
<evidence type="ECO:0000313" key="2">
    <source>
        <dbReference type="EMBL" id="PEG33547.1"/>
    </source>
</evidence>
<comment type="caution">
    <text evidence="2">The sequence shown here is derived from an EMBL/GenBank/DDBJ whole genome shotgun (WGS) entry which is preliminary data.</text>
</comment>
<gene>
    <name evidence="2" type="ORF">CQY20_30160</name>
    <name evidence="1" type="ORF">MAGR_43930</name>
</gene>